<proteinExistence type="predicted"/>
<sequence length="165" mass="19257">MEQDKISYKITDLSEEGKVYEVSFLATTSGEDEEYDKRDLSSGQNKCECVNECVNSECVNSEFVNSNKEYINNKYINNDNNEYINNINSINNINNEYINDNNINDNLITTFTEQDKLDLTHEEIIKSNSNGFELYSTKIVYTEPEIKKRRSVFYKCVGKYFMCCQ</sequence>
<dbReference type="VEuPathDB" id="MicrosporidiaDB:NAPIS_ORF00228"/>
<dbReference type="AlphaFoldDB" id="T0MGE5"/>
<reference evidence="1 2" key="1">
    <citation type="journal article" date="2013" name="BMC Genomics">
        <title>Genome sequencing and comparative genomics of honey bee microsporidia, Nosema apis reveal novel insights into host-parasite interactions.</title>
        <authorList>
            <person name="Chen Yp."/>
            <person name="Pettis J.S."/>
            <person name="Zhao Y."/>
            <person name="Liu X."/>
            <person name="Tallon L.J."/>
            <person name="Sadzewicz L.D."/>
            <person name="Li R."/>
            <person name="Zheng H."/>
            <person name="Huang S."/>
            <person name="Zhang X."/>
            <person name="Hamilton M.C."/>
            <person name="Pernal S.F."/>
            <person name="Melathopoulos A.P."/>
            <person name="Yan X."/>
            <person name="Evans J.D."/>
        </authorList>
    </citation>
    <scope>NUCLEOTIDE SEQUENCE [LARGE SCALE GENOMIC DNA]</scope>
    <source>
        <strain evidence="1 2">BRL 01</strain>
    </source>
</reference>
<dbReference type="HOGENOM" id="CLU_1611261_0_0_1"/>
<evidence type="ECO:0000313" key="1">
    <source>
        <dbReference type="EMBL" id="EQB62201.1"/>
    </source>
</evidence>
<dbReference type="Proteomes" id="UP000053780">
    <property type="component" value="Unassembled WGS sequence"/>
</dbReference>
<keyword evidence="2" id="KW-1185">Reference proteome</keyword>
<organism evidence="1 2">
    <name type="scientific">Vairimorpha apis BRL 01</name>
    <dbReference type="NCBI Taxonomy" id="1037528"/>
    <lineage>
        <taxon>Eukaryota</taxon>
        <taxon>Fungi</taxon>
        <taxon>Fungi incertae sedis</taxon>
        <taxon>Microsporidia</taxon>
        <taxon>Nosematidae</taxon>
        <taxon>Vairimorpha</taxon>
    </lineage>
</organism>
<evidence type="ECO:0000313" key="2">
    <source>
        <dbReference type="Proteomes" id="UP000053780"/>
    </source>
</evidence>
<accession>T0MGE5</accession>
<protein>
    <submittedName>
        <fullName evidence="1">Uncharacterized protein</fullName>
    </submittedName>
</protein>
<name>T0MGE5_9MICR</name>
<dbReference type="EMBL" id="KE646961">
    <property type="protein sequence ID" value="EQB62201.1"/>
    <property type="molecule type" value="Genomic_DNA"/>
</dbReference>
<gene>
    <name evidence="1" type="ORF">NAPIS_ORF00228</name>
</gene>